<sequence>MAPVNIGSLGTANLMLITIGLGRLPFHVAELHDKYGKAIRIGPNTLAFSSPEAWKDIYGHKAPGELEFPKYQQGYRPVDGMPVSIISAGREEHSLLRRQLAHGFSERSMQAQEPIIGAYVDTLIDRLRSNATAGKNPLNMREWLNWTTFDIIGDLAFGSSFGCLENSNYHPWVKLFTGFIRQMSVMITLRMLGWRRLVNFLAKNGGMKNRDEHSKLTREKLMQRIELGSERLDLVEGLLKKKDQISFGTIAVNAGTLIIAGSETTATLLSGAVFLLTSNRHCLEKLEQEVRSSFTDDSEITLLSVNKLQYMLACLNESLRHYPPVTGAMPRQAPKGGALVSGHFVPEDTVVAVWQWPINHAPELWTDPMGFHPERFTGDPRFASDRLDAMQPFSTGPRNCVGKK</sequence>
<dbReference type="OrthoDB" id="1470350at2759"/>
<evidence type="ECO:0000256" key="9">
    <source>
        <dbReference type="RuleBase" id="RU000461"/>
    </source>
</evidence>
<keyword evidence="11" id="KW-1185">Reference proteome</keyword>
<keyword evidence="4 8" id="KW-0479">Metal-binding</keyword>
<dbReference type="InterPro" id="IPR002401">
    <property type="entry name" value="Cyt_P450_E_grp-I"/>
</dbReference>
<reference evidence="11" key="1">
    <citation type="journal article" date="2013" name="Genome Announc.">
        <title>Draft genome sequence of the grapevine dieback fungus Eutypa lata UCR-EL1.</title>
        <authorList>
            <person name="Blanco-Ulate B."/>
            <person name="Rolshausen P.E."/>
            <person name="Cantu D."/>
        </authorList>
    </citation>
    <scope>NUCLEOTIDE SEQUENCE [LARGE SCALE GENOMIC DNA]</scope>
    <source>
        <strain evidence="11">UCR-EL1</strain>
    </source>
</reference>
<dbReference type="HOGENOM" id="CLU_001570_14_11_1"/>
<protein>
    <submittedName>
        <fullName evidence="10">Putative cytochrome p450 protein</fullName>
    </submittedName>
</protein>
<keyword evidence="6 8" id="KW-0408">Iron</keyword>
<keyword evidence="3 8" id="KW-0349">Heme</keyword>
<dbReference type="InterPro" id="IPR036396">
    <property type="entry name" value="Cyt_P450_sf"/>
</dbReference>
<comment type="similarity">
    <text evidence="2 9">Belongs to the cytochrome P450 family.</text>
</comment>
<comment type="cofactor">
    <cofactor evidence="1 8">
        <name>heme</name>
        <dbReference type="ChEBI" id="CHEBI:30413"/>
    </cofactor>
</comment>
<dbReference type="PROSITE" id="PS00086">
    <property type="entry name" value="CYTOCHROME_P450"/>
    <property type="match status" value="1"/>
</dbReference>
<dbReference type="InterPro" id="IPR017972">
    <property type="entry name" value="Cyt_P450_CS"/>
</dbReference>
<keyword evidence="5 9" id="KW-0560">Oxidoreductase</keyword>
<name>M7T3Y3_EUTLA</name>
<dbReference type="InterPro" id="IPR001128">
    <property type="entry name" value="Cyt_P450"/>
</dbReference>
<dbReference type="eggNOG" id="KOG0158">
    <property type="taxonomic scope" value="Eukaryota"/>
</dbReference>
<dbReference type="STRING" id="1287681.M7T3Y3"/>
<proteinExistence type="inferred from homology"/>
<feature type="binding site" description="axial binding residue" evidence="8">
    <location>
        <position position="400"/>
    </location>
    <ligand>
        <name>heme</name>
        <dbReference type="ChEBI" id="CHEBI:30413"/>
    </ligand>
    <ligandPart>
        <name>Fe</name>
        <dbReference type="ChEBI" id="CHEBI:18248"/>
    </ligandPart>
</feature>
<dbReference type="SUPFAM" id="SSF48264">
    <property type="entry name" value="Cytochrome P450"/>
    <property type="match status" value="1"/>
</dbReference>
<organism evidence="10 11">
    <name type="scientific">Eutypa lata (strain UCR-EL1)</name>
    <name type="common">Grapevine dieback disease fungus</name>
    <name type="synonym">Eutypa armeniacae</name>
    <dbReference type="NCBI Taxonomy" id="1287681"/>
    <lineage>
        <taxon>Eukaryota</taxon>
        <taxon>Fungi</taxon>
        <taxon>Dikarya</taxon>
        <taxon>Ascomycota</taxon>
        <taxon>Pezizomycotina</taxon>
        <taxon>Sordariomycetes</taxon>
        <taxon>Xylariomycetidae</taxon>
        <taxon>Xylariales</taxon>
        <taxon>Diatrypaceae</taxon>
        <taxon>Eutypa</taxon>
    </lineage>
</organism>
<dbReference type="EMBL" id="KB707649">
    <property type="protein sequence ID" value="EMR61340.1"/>
    <property type="molecule type" value="Genomic_DNA"/>
</dbReference>
<dbReference type="GO" id="GO:0005506">
    <property type="term" value="F:iron ion binding"/>
    <property type="evidence" value="ECO:0007669"/>
    <property type="project" value="InterPro"/>
</dbReference>
<dbReference type="InterPro" id="IPR050121">
    <property type="entry name" value="Cytochrome_P450_monoxygenase"/>
</dbReference>
<dbReference type="PANTHER" id="PTHR24305">
    <property type="entry name" value="CYTOCHROME P450"/>
    <property type="match status" value="1"/>
</dbReference>
<dbReference type="Pfam" id="PF00067">
    <property type="entry name" value="p450"/>
    <property type="match status" value="1"/>
</dbReference>
<dbReference type="PRINTS" id="PR00385">
    <property type="entry name" value="P450"/>
</dbReference>
<evidence type="ECO:0000256" key="7">
    <source>
        <dbReference type="ARBA" id="ARBA00023033"/>
    </source>
</evidence>
<keyword evidence="7 9" id="KW-0503">Monooxygenase</keyword>
<evidence type="ECO:0000256" key="6">
    <source>
        <dbReference type="ARBA" id="ARBA00023004"/>
    </source>
</evidence>
<evidence type="ECO:0000256" key="5">
    <source>
        <dbReference type="ARBA" id="ARBA00023002"/>
    </source>
</evidence>
<dbReference type="GO" id="GO:0020037">
    <property type="term" value="F:heme binding"/>
    <property type="evidence" value="ECO:0007669"/>
    <property type="project" value="InterPro"/>
</dbReference>
<dbReference type="PRINTS" id="PR00463">
    <property type="entry name" value="EP450I"/>
</dbReference>
<dbReference type="Proteomes" id="UP000012174">
    <property type="component" value="Unassembled WGS sequence"/>
</dbReference>
<evidence type="ECO:0000256" key="1">
    <source>
        <dbReference type="ARBA" id="ARBA00001971"/>
    </source>
</evidence>
<dbReference type="GO" id="GO:0016705">
    <property type="term" value="F:oxidoreductase activity, acting on paired donors, with incorporation or reduction of molecular oxygen"/>
    <property type="evidence" value="ECO:0007669"/>
    <property type="project" value="InterPro"/>
</dbReference>
<accession>M7T3Y3</accession>
<dbReference type="Gene3D" id="1.10.630.10">
    <property type="entry name" value="Cytochrome P450"/>
    <property type="match status" value="1"/>
</dbReference>
<dbReference type="AlphaFoldDB" id="M7T3Y3"/>
<dbReference type="KEGG" id="ela:UCREL1_11726"/>
<dbReference type="OMA" id="TMIPANE"/>
<evidence type="ECO:0000256" key="8">
    <source>
        <dbReference type="PIRSR" id="PIRSR602401-1"/>
    </source>
</evidence>
<evidence type="ECO:0000313" key="11">
    <source>
        <dbReference type="Proteomes" id="UP000012174"/>
    </source>
</evidence>
<dbReference type="PANTHER" id="PTHR24305:SF230">
    <property type="entry name" value="P450, PUTATIVE (EUROFUNG)-RELATED"/>
    <property type="match status" value="1"/>
</dbReference>
<dbReference type="GO" id="GO:0004497">
    <property type="term" value="F:monooxygenase activity"/>
    <property type="evidence" value="ECO:0007669"/>
    <property type="project" value="UniProtKB-KW"/>
</dbReference>
<evidence type="ECO:0000256" key="4">
    <source>
        <dbReference type="ARBA" id="ARBA00022723"/>
    </source>
</evidence>
<evidence type="ECO:0000256" key="3">
    <source>
        <dbReference type="ARBA" id="ARBA00022617"/>
    </source>
</evidence>
<gene>
    <name evidence="10" type="ORF">UCREL1_11726</name>
</gene>
<dbReference type="CDD" id="cd11058">
    <property type="entry name" value="CYP60B-like"/>
    <property type="match status" value="1"/>
</dbReference>
<evidence type="ECO:0000256" key="2">
    <source>
        <dbReference type="ARBA" id="ARBA00010617"/>
    </source>
</evidence>
<evidence type="ECO:0000313" key="10">
    <source>
        <dbReference type="EMBL" id="EMR61340.1"/>
    </source>
</evidence>